<comment type="caution">
    <text evidence="2">The sequence shown here is derived from an EMBL/GenBank/DDBJ whole genome shotgun (WGS) entry which is preliminary data.</text>
</comment>
<dbReference type="Proteomes" id="UP000188532">
    <property type="component" value="Unassembled WGS sequence"/>
</dbReference>
<sequence length="105" mass="10945">MNWSCVGTGAWEPAGPDAAPAGIVGAAVEAEPQPATVTTSAASGASRRPVMTRRDRRVSAAGPRAGRPAAGRRRAQVVTRDERLLLITRPAQPKGSTRATRWSAC</sequence>
<evidence type="ECO:0000313" key="2">
    <source>
        <dbReference type="EMBL" id="OOK73128.1"/>
    </source>
</evidence>
<name>A0A1V3X222_MYCKA</name>
<feature type="region of interest" description="Disordered" evidence="1">
    <location>
        <begin position="32"/>
        <end position="76"/>
    </location>
</feature>
<accession>A0A1V3X222</accession>
<reference evidence="2 3" key="1">
    <citation type="submission" date="2017-02" db="EMBL/GenBank/DDBJ databases">
        <title>Complete genome sequences of Mycobacterium kansasii strains isolated from rhesus macaques.</title>
        <authorList>
            <person name="Panda A."/>
            <person name="Nagaraj S."/>
            <person name="Zhao X."/>
            <person name="Tettelin H."/>
            <person name="Detolla L.J."/>
        </authorList>
    </citation>
    <scope>NUCLEOTIDE SEQUENCE [LARGE SCALE GENOMIC DNA]</scope>
    <source>
        <strain evidence="2 3">11-3469</strain>
    </source>
</reference>
<feature type="compositionally biased region" description="Low complexity" evidence="1">
    <location>
        <begin position="35"/>
        <end position="49"/>
    </location>
</feature>
<evidence type="ECO:0000313" key="3">
    <source>
        <dbReference type="Proteomes" id="UP000188532"/>
    </source>
</evidence>
<evidence type="ECO:0000256" key="1">
    <source>
        <dbReference type="SAM" id="MobiDB-lite"/>
    </source>
</evidence>
<feature type="compositionally biased region" description="Low complexity" evidence="1">
    <location>
        <begin position="60"/>
        <end position="69"/>
    </location>
</feature>
<dbReference type="AlphaFoldDB" id="A0A1V3X222"/>
<gene>
    <name evidence="2" type="ORF">BZL29_5223</name>
</gene>
<organism evidence="2 3">
    <name type="scientific">Mycobacterium kansasii</name>
    <dbReference type="NCBI Taxonomy" id="1768"/>
    <lineage>
        <taxon>Bacteria</taxon>
        <taxon>Bacillati</taxon>
        <taxon>Actinomycetota</taxon>
        <taxon>Actinomycetes</taxon>
        <taxon>Mycobacteriales</taxon>
        <taxon>Mycobacteriaceae</taxon>
        <taxon>Mycobacterium</taxon>
    </lineage>
</organism>
<proteinExistence type="predicted"/>
<dbReference type="EMBL" id="MVBN01000005">
    <property type="protein sequence ID" value="OOK73128.1"/>
    <property type="molecule type" value="Genomic_DNA"/>
</dbReference>
<protein>
    <submittedName>
        <fullName evidence="2">Uncharacterized protein</fullName>
    </submittedName>
</protein>